<proteinExistence type="predicted"/>
<dbReference type="InterPro" id="IPR011009">
    <property type="entry name" value="Kinase-like_dom_sf"/>
</dbReference>
<protein>
    <recommendedName>
        <fullName evidence="2">Protein kinase domain-containing protein</fullName>
    </recommendedName>
</protein>
<dbReference type="Pfam" id="PF00069">
    <property type="entry name" value="Pkinase"/>
    <property type="match status" value="1"/>
</dbReference>
<feature type="compositionally biased region" description="Polar residues" evidence="1">
    <location>
        <begin position="718"/>
        <end position="748"/>
    </location>
</feature>
<dbReference type="InterPro" id="IPR036465">
    <property type="entry name" value="vWFA_dom_sf"/>
</dbReference>
<feature type="region of interest" description="Disordered" evidence="1">
    <location>
        <begin position="669"/>
        <end position="763"/>
    </location>
</feature>
<feature type="compositionally biased region" description="Polar residues" evidence="1">
    <location>
        <begin position="1064"/>
        <end position="1073"/>
    </location>
</feature>
<feature type="compositionally biased region" description="Polar residues" evidence="1">
    <location>
        <begin position="1040"/>
        <end position="1053"/>
    </location>
</feature>
<dbReference type="Proteomes" id="UP001595075">
    <property type="component" value="Unassembled WGS sequence"/>
</dbReference>
<gene>
    <name evidence="3" type="ORF">VTL71DRAFT_8813</name>
</gene>
<dbReference type="SUPFAM" id="SSF53300">
    <property type="entry name" value="vWA-like"/>
    <property type="match status" value="1"/>
</dbReference>
<comment type="caution">
    <text evidence="3">The sequence shown here is derived from an EMBL/GenBank/DDBJ whole genome shotgun (WGS) entry which is preliminary data.</text>
</comment>
<feature type="region of interest" description="Disordered" evidence="1">
    <location>
        <begin position="1038"/>
        <end position="1073"/>
    </location>
</feature>
<feature type="domain" description="Protein kinase" evidence="2">
    <location>
        <begin position="144"/>
        <end position="526"/>
    </location>
</feature>
<dbReference type="EMBL" id="JAZHXI010000002">
    <property type="protein sequence ID" value="KAL2075033.1"/>
    <property type="molecule type" value="Genomic_DNA"/>
</dbReference>
<evidence type="ECO:0000313" key="4">
    <source>
        <dbReference type="Proteomes" id="UP001595075"/>
    </source>
</evidence>
<accession>A0ABR4CYN5</accession>
<dbReference type="Gene3D" id="1.10.510.10">
    <property type="entry name" value="Transferase(Phosphotransferase) domain 1"/>
    <property type="match status" value="1"/>
</dbReference>
<dbReference type="InterPro" id="IPR000719">
    <property type="entry name" value="Prot_kinase_dom"/>
</dbReference>
<feature type="compositionally biased region" description="Low complexity" evidence="1">
    <location>
        <begin position="704"/>
        <end position="717"/>
    </location>
</feature>
<keyword evidence="4" id="KW-1185">Reference proteome</keyword>
<evidence type="ECO:0000256" key="1">
    <source>
        <dbReference type="SAM" id="MobiDB-lite"/>
    </source>
</evidence>
<evidence type="ECO:0000259" key="2">
    <source>
        <dbReference type="PROSITE" id="PS50011"/>
    </source>
</evidence>
<feature type="compositionally biased region" description="Polar residues" evidence="1">
    <location>
        <begin position="688"/>
        <end position="703"/>
    </location>
</feature>
<reference evidence="3 4" key="1">
    <citation type="journal article" date="2024" name="Commun. Biol.">
        <title>Comparative genomic analysis of thermophilic fungi reveals convergent evolutionary adaptations and gene losses.</title>
        <authorList>
            <person name="Steindorff A.S."/>
            <person name="Aguilar-Pontes M.V."/>
            <person name="Robinson A.J."/>
            <person name="Andreopoulos B."/>
            <person name="LaButti K."/>
            <person name="Kuo A."/>
            <person name="Mondo S."/>
            <person name="Riley R."/>
            <person name="Otillar R."/>
            <person name="Haridas S."/>
            <person name="Lipzen A."/>
            <person name="Grimwood J."/>
            <person name="Schmutz J."/>
            <person name="Clum A."/>
            <person name="Reid I.D."/>
            <person name="Moisan M.C."/>
            <person name="Butler G."/>
            <person name="Nguyen T.T.M."/>
            <person name="Dewar K."/>
            <person name="Conant G."/>
            <person name="Drula E."/>
            <person name="Henrissat B."/>
            <person name="Hansel C."/>
            <person name="Singer S."/>
            <person name="Hutchinson M.I."/>
            <person name="de Vries R.P."/>
            <person name="Natvig D.O."/>
            <person name="Powell A.J."/>
            <person name="Tsang A."/>
            <person name="Grigoriev I.V."/>
        </authorList>
    </citation>
    <scope>NUCLEOTIDE SEQUENCE [LARGE SCALE GENOMIC DNA]</scope>
    <source>
        <strain evidence="3 4">CBS 494.80</strain>
    </source>
</reference>
<name>A0ABR4CYN5_9HELO</name>
<dbReference type="SMART" id="SM00220">
    <property type="entry name" value="S_TKc"/>
    <property type="match status" value="1"/>
</dbReference>
<feature type="compositionally biased region" description="Pro residues" evidence="1">
    <location>
        <begin position="678"/>
        <end position="687"/>
    </location>
</feature>
<dbReference type="SUPFAM" id="SSF56112">
    <property type="entry name" value="Protein kinase-like (PK-like)"/>
    <property type="match status" value="1"/>
</dbReference>
<evidence type="ECO:0000313" key="3">
    <source>
        <dbReference type="EMBL" id="KAL2075033.1"/>
    </source>
</evidence>
<dbReference type="PANTHER" id="PTHR24359">
    <property type="entry name" value="SERINE/THREONINE-PROTEIN KINASE SBK1"/>
    <property type="match status" value="1"/>
</dbReference>
<dbReference type="PANTHER" id="PTHR24359:SF1">
    <property type="entry name" value="INHIBITOR OF NUCLEAR FACTOR KAPPA-B KINASE EPSILON SUBUNIT HOMOLOG 1-RELATED"/>
    <property type="match status" value="1"/>
</dbReference>
<dbReference type="PROSITE" id="PS50011">
    <property type="entry name" value="PROTEIN_KINASE_DOM"/>
    <property type="match status" value="1"/>
</dbReference>
<sequence>MTSLHPNAALPATPRPVGSLEEFEAMLADCKRKSVIHKPPREFVIETRLLAWFREEFAPGRTNAGRLLQDVYGTNHPPNLIKNLLFVMNTAEDCWLIVFAILLQLKKGRYIETFWRIRILDRSLPITQDNLRSSLNDTFEGDWNEEQERFVEGFFSLQYQLLTTCSLNFVDGGVFDPNIILPVLTYEPVNNNKQQQLELGPEKVFQIEVPYECIPKKILQNVKSKPYKMADNDNECHRFAIKVLTDKKEYEQEYFAYGALKGREGIVQCLGSWELKKTASESEFHLLLEYGHYDLHEYFENYPHPSLPRDIIQFWKDLSRVAVALEKIHNVEITVEGHTTSWLGWHLDIKPENILFCKGGWKIADPGFARFVRRLEAKKDDNDLPVIPLSGGTAAYGPPEQTGGHGELVSQRFDIWSLGCVFSEAATWLLLGRRGVEQFRLVRKSLENGNHGDVSICEPRGDDCFHAEMDTSKAVTDWHDYLRNSLRKGDQVTEAILDFVQKNMLVRLADKRISSRELVVWLKTTIESAEKDQNLSKYQPEKYFHTAFKAEQRKTAEDWANPPTSTDRRSNRYKSMRFEHSSPDGPTMLDNLAYDQANMHTPLLSYPCPSPYRGMTVSSQMTHDVSVIPSSAFDAGARERTRQLESSDVERFDYWDAIQYLESIGWISTGTLERPPEPKPSVRPSIPPRSQTSMSSPTKVKTANSRSSLNLDSSSRSPRYNSMGNKSMPSNTPRINNAPKFNNSSSQYERPRGFGASDTRKTLSSVRAHPNVVCGSTSNHESLAKYKYADFNEFLDKRDIVFLLDNGSTMGKYWPWARDLVAVLVALLHGQDDNGMEIYFTSSTKTYGPFTEPNEFVSIINQMNPKTRQSDNLQEQGDNHARQEKADDIRKVLGRILDKVGEETYHRKLTLIILTDGVWKGITEKRTVAEMIVSKLEMWYDKALLKEMMQDRGVSLQFVQFGNDPQASAVFGLMDDNLRASDGKKIPDIIDVEPATGNVKKMILGSLSNEWDDGNQTTVASDKSASVVGRNEFLAGISPISGNLSNPAQSPDGRSQLMYEDPSDYTSPTSSKSLFGIREDTTFLVSGMHDTTLSSRGEEPTEASATVPRNMVQTPSKVGPRTVRETKYPSSKTRHGRDLG</sequence>
<organism evidence="3 4">
    <name type="scientific">Oculimacula yallundae</name>
    <dbReference type="NCBI Taxonomy" id="86028"/>
    <lineage>
        <taxon>Eukaryota</taxon>
        <taxon>Fungi</taxon>
        <taxon>Dikarya</taxon>
        <taxon>Ascomycota</taxon>
        <taxon>Pezizomycotina</taxon>
        <taxon>Leotiomycetes</taxon>
        <taxon>Helotiales</taxon>
        <taxon>Ploettnerulaceae</taxon>
        <taxon>Oculimacula</taxon>
    </lineage>
</organism>
<feature type="region of interest" description="Disordered" evidence="1">
    <location>
        <begin position="1090"/>
        <end position="1140"/>
    </location>
</feature>